<dbReference type="InterPro" id="IPR036390">
    <property type="entry name" value="WH_DNA-bd_sf"/>
</dbReference>
<evidence type="ECO:0000256" key="2">
    <source>
        <dbReference type="ARBA" id="ARBA00023125"/>
    </source>
</evidence>
<dbReference type="SMART" id="SM00346">
    <property type="entry name" value="HTH_ICLR"/>
    <property type="match status" value="1"/>
</dbReference>
<dbReference type="Proteomes" id="UP000236584">
    <property type="component" value="Chromosome"/>
</dbReference>
<evidence type="ECO:0000256" key="3">
    <source>
        <dbReference type="ARBA" id="ARBA00023163"/>
    </source>
</evidence>
<dbReference type="Pfam" id="PF09339">
    <property type="entry name" value="HTH_IclR"/>
    <property type="match status" value="1"/>
</dbReference>
<dbReference type="InterPro" id="IPR005471">
    <property type="entry name" value="Tscrpt_reg_IclR_N"/>
</dbReference>
<evidence type="ECO:0000259" key="5">
    <source>
        <dbReference type="PROSITE" id="PS51078"/>
    </source>
</evidence>
<keyword evidence="1" id="KW-0805">Transcription regulation</keyword>
<dbReference type="Gene3D" id="3.30.450.40">
    <property type="match status" value="1"/>
</dbReference>
<keyword evidence="7" id="KW-1185">Reference proteome</keyword>
<keyword evidence="2" id="KW-0238">DNA-binding</keyword>
<dbReference type="GeneID" id="35591039"/>
<dbReference type="EMBL" id="CP026309">
    <property type="protein sequence ID" value="AUV80762.1"/>
    <property type="molecule type" value="Genomic_DNA"/>
</dbReference>
<organism evidence="6 7">
    <name type="scientific">Salinigranum rubrum</name>
    <dbReference type="NCBI Taxonomy" id="755307"/>
    <lineage>
        <taxon>Archaea</taxon>
        <taxon>Methanobacteriati</taxon>
        <taxon>Methanobacteriota</taxon>
        <taxon>Stenosarchaea group</taxon>
        <taxon>Halobacteria</taxon>
        <taxon>Halobacteriales</taxon>
        <taxon>Haloferacaceae</taxon>
        <taxon>Salinigranum</taxon>
    </lineage>
</organism>
<dbReference type="SUPFAM" id="SSF55781">
    <property type="entry name" value="GAF domain-like"/>
    <property type="match status" value="1"/>
</dbReference>
<dbReference type="OrthoDB" id="14763at2157"/>
<gene>
    <name evidence="6" type="ORF">C2R22_03080</name>
</gene>
<evidence type="ECO:0000313" key="7">
    <source>
        <dbReference type="Proteomes" id="UP000236584"/>
    </source>
</evidence>
<feature type="domain" description="HTH iclR-type" evidence="4">
    <location>
        <begin position="13"/>
        <end position="72"/>
    </location>
</feature>
<dbReference type="PANTHER" id="PTHR30136:SF35">
    <property type="entry name" value="HTH-TYPE TRANSCRIPTIONAL REGULATOR RV1719"/>
    <property type="match status" value="1"/>
</dbReference>
<name>A0A2I8VFQ4_9EURY</name>
<dbReference type="SUPFAM" id="SSF46785">
    <property type="entry name" value="Winged helix' DNA-binding domain"/>
    <property type="match status" value="1"/>
</dbReference>
<dbReference type="Pfam" id="PF01614">
    <property type="entry name" value="IclR_C"/>
    <property type="match status" value="1"/>
</dbReference>
<dbReference type="InterPro" id="IPR036388">
    <property type="entry name" value="WH-like_DNA-bd_sf"/>
</dbReference>
<dbReference type="GO" id="GO:0003700">
    <property type="term" value="F:DNA-binding transcription factor activity"/>
    <property type="evidence" value="ECO:0007669"/>
    <property type="project" value="TreeGrafter"/>
</dbReference>
<dbReference type="InterPro" id="IPR050707">
    <property type="entry name" value="HTH_MetabolicPath_Reg"/>
</dbReference>
<reference evidence="6 7" key="1">
    <citation type="submission" date="2018-01" db="EMBL/GenBank/DDBJ databases">
        <title>Complete genome sequence of Salinigranum rubrum GX10T, an extremely halophilic archaeon isolated from a marine solar saltern.</title>
        <authorList>
            <person name="Han S."/>
        </authorList>
    </citation>
    <scope>NUCLEOTIDE SEQUENCE [LARGE SCALE GENOMIC DNA]</scope>
    <source>
        <strain evidence="6 7">GX10</strain>
    </source>
</reference>
<dbReference type="Gene3D" id="1.10.10.10">
    <property type="entry name" value="Winged helix-like DNA-binding domain superfamily/Winged helix DNA-binding domain"/>
    <property type="match status" value="1"/>
</dbReference>
<protein>
    <submittedName>
        <fullName evidence="6">Transcriptional regulator</fullName>
    </submittedName>
</protein>
<evidence type="ECO:0000256" key="1">
    <source>
        <dbReference type="ARBA" id="ARBA00023015"/>
    </source>
</evidence>
<dbReference type="PANTHER" id="PTHR30136">
    <property type="entry name" value="HELIX-TURN-HELIX TRANSCRIPTIONAL REGULATOR, ICLR FAMILY"/>
    <property type="match status" value="1"/>
</dbReference>
<dbReference type="KEGG" id="srub:C2R22_03080"/>
<dbReference type="GO" id="GO:0045892">
    <property type="term" value="P:negative regulation of DNA-templated transcription"/>
    <property type="evidence" value="ECO:0007669"/>
    <property type="project" value="TreeGrafter"/>
</dbReference>
<dbReference type="PROSITE" id="PS51078">
    <property type="entry name" value="ICLR_ED"/>
    <property type="match status" value="1"/>
</dbReference>
<feature type="domain" description="IclR-ED" evidence="5">
    <location>
        <begin position="73"/>
        <end position="260"/>
    </location>
</feature>
<dbReference type="PROSITE" id="PS51077">
    <property type="entry name" value="HTH_ICLR"/>
    <property type="match status" value="1"/>
</dbReference>
<dbReference type="InterPro" id="IPR014757">
    <property type="entry name" value="Tscrpt_reg_IclR_C"/>
</dbReference>
<dbReference type="AlphaFoldDB" id="A0A2I8VFQ4"/>
<dbReference type="GO" id="GO:0003677">
    <property type="term" value="F:DNA binding"/>
    <property type="evidence" value="ECO:0007669"/>
    <property type="project" value="UniProtKB-KW"/>
</dbReference>
<evidence type="ECO:0000259" key="4">
    <source>
        <dbReference type="PROSITE" id="PS51077"/>
    </source>
</evidence>
<keyword evidence="3" id="KW-0804">Transcription</keyword>
<dbReference type="InterPro" id="IPR029016">
    <property type="entry name" value="GAF-like_dom_sf"/>
</dbReference>
<dbReference type="RefSeq" id="WP_103424433.1">
    <property type="nucleotide sequence ID" value="NZ_CP026309.1"/>
</dbReference>
<sequence length="271" mass="30526">MTDRPTARSPRTLKTVSRAMDVVRALEELDGAGVTELAAELDTSKSVVYNYLTTLRENKLVVKEGTTYKLSLQFLLLGEYVRNQNVLYTIAKPEIEQLAEETEEYAHLSTEQHGLNVNLYKVKGAKAVGSTYQTSKLQRPDYLHFSATGKSILAHLPRERVEEIIDRYGLVKKTKNTITDPEELFTELERVRERGYAYNDEEEIEGLQAIGAPVLDRHGTVLGSISVSGPVNRMSEESYQQRLVETVTNTANVIEVNINMAESEEELPDFI</sequence>
<accession>A0A2I8VFQ4</accession>
<proteinExistence type="predicted"/>
<evidence type="ECO:0000313" key="6">
    <source>
        <dbReference type="EMBL" id="AUV80762.1"/>
    </source>
</evidence>